<sequence>MICFTRLNSVYYSHIVIRIQNIELMMNEEVRTIMSTRVTTVTPGQHVADVLELMEQKRLQQLPVVDKYGKLVGLITSYDLWQNCRNNPNCAEELVGTVMTRSIVKLAPKDKVGTAAELFMDRRFKTLPVVNLDGKLKGVVTAFDVIRYSFKKAYPEPILYADRIMA</sequence>
<comment type="caution">
    <text evidence="4">The sequence shown here is derived from an EMBL/GenBank/DDBJ whole genome shotgun (WGS) entry which is preliminary data.</text>
</comment>
<dbReference type="InterPro" id="IPR000644">
    <property type="entry name" value="CBS_dom"/>
</dbReference>
<feature type="domain" description="CBS" evidence="3">
    <location>
        <begin position="34"/>
        <end position="92"/>
    </location>
</feature>
<organism evidence="4 5">
    <name type="scientific">Neolewinella aurantiaca</name>
    <dbReference type="NCBI Taxonomy" id="2602767"/>
    <lineage>
        <taxon>Bacteria</taxon>
        <taxon>Pseudomonadati</taxon>
        <taxon>Bacteroidota</taxon>
        <taxon>Saprospiria</taxon>
        <taxon>Saprospirales</taxon>
        <taxon>Lewinellaceae</taxon>
        <taxon>Neolewinella</taxon>
    </lineage>
</organism>
<dbReference type="EMBL" id="VOXD01000025">
    <property type="protein sequence ID" value="TXF88238.1"/>
    <property type="molecule type" value="Genomic_DNA"/>
</dbReference>
<accession>A0A5C7FBK0</accession>
<dbReference type="OrthoDB" id="9790355at2"/>
<dbReference type="Pfam" id="PF00571">
    <property type="entry name" value="CBS"/>
    <property type="match status" value="2"/>
</dbReference>
<keyword evidence="1 2" id="KW-0129">CBS domain</keyword>
<evidence type="ECO:0000256" key="2">
    <source>
        <dbReference type="PROSITE-ProRule" id="PRU00703"/>
    </source>
</evidence>
<dbReference type="SUPFAM" id="SSF54631">
    <property type="entry name" value="CBS-domain pair"/>
    <property type="match status" value="1"/>
</dbReference>
<evidence type="ECO:0000313" key="4">
    <source>
        <dbReference type="EMBL" id="TXF88238.1"/>
    </source>
</evidence>
<dbReference type="InterPro" id="IPR051257">
    <property type="entry name" value="Diverse_CBS-Domain"/>
</dbReference>
<dbReference type="Gene3D" id="3.10.580.10">
    <property type="entry name" value="CBS-domain"/>
    <property type="match status" value="2"/>
</dbReference>
<dbReference type="PANTHER" id="PTHR43080:SF26">
    <property type="entry name" value="REGULATORY PROTEIN"/>
    <property type="match status" value="1"/>
</dbReference>
<evidence type="ECO:0000259" key="3">
    <source>
        <dbReference type="PROSITE" id="PS51371"/>
    </source>
</evidence>
<gene>
    <name evidence="4" type="ORF">FUA23_15620</name>
</gene>
<dbReference type="InterPro" id="IPR046342">
    <property type="entry name" value="CBS_dom_sf"/>
</dbReference>
<evidence type="ECO:0000313" key="5">
    <source>
        <dbReference type="Proteomes" id="UP000321907"/>
    </source>
</evidence>
<dbReference type="PANTHER" id="PTHR43080">
    <property type="entry name" value="CBS DOMAIN-CONTAINING PROTEIN CBSX3, MITOCHONDRIAL"/>
    <property type="match status" value="1"/>
</dbReference>
<dbReference type="Proteomes" id="UP000321907">
    <property type="component" value="Unassembled WGS sequence"/>
</dbReference>
<keyword evidence="5" id="KW-1185">Reference proteome</keyword>
<dbReference type="SMART" id="SM00116">
    <property type="entry name" value="CBS"/>
    <property type="match status" value="2"/>
</dbReference>
<proteinExistence type="predicted"/>
<evidence type="ECO:0000256" key="1">
    <source>
        <dbReference type="ARBA" id="ARBA00023122"/>
    </source>
</evidence>
<protein>
    <submittedName>
        <fullName evidence="4">CBS domain-containing protein</fullName>
    </submittedName>
</protein>
<dbReference type="AlphaFoldDB" id="A0A5C7FBK0"/>
<reference evidence="4 5" key="1">
    <citation type="submission" date="2019-08" db="EMBL/GenBank/DDBJ databases">
        <title>Lewinella sp. strain SSH13 Genome sequencing and assembly.</title>
        <authorList>
            <person name="Kim I."/>
        </authorList>
    </citation>
    <scope>NUCLEOTIDE SEQUENCE [LARGE SCALE GENOMIC DNA]</scope>
    <source>
        <strain evidence="4 5">SSH13</strain>
    </source>
</reference>
<dbReference type="PROSITE" id="PS51371">
    <property type="entry name" value="CBS"/>
    <property type="match status" value="2"/>
</dbReference>
<name>A0A5C7FBK0_9BACT</name>
<feature type="domain" description="CBS" evidence="3">
    <location>
        <begin position="99"/>
        <end position="156"/>
    </location>
</feature>